<dbReference type="Pfam" id="PF03190">
    <property type="entry name" value="Thioredox_DsbH"/>
    <property type="match status" value="1"/>
</dbReference>
<evidence type="ECO:0000313" key="3">
    <source>
        <dbReference type="Proteomes" id="UP000241074"/>
    </source>
</evidence>
<protein>
    <recommendedName>
        <fullName evidence="1">Spermatogenesis-associated protein 20-like TRX domain-containing protein</fullName>
    </recommendedName>
</protein>
<dbReference type="InterPro" id="IPR036249">
    <property type="entry name" value="Thioredoxin-like_sf"/>
</dbReference>
<dbReference type="Proteomes" id="UP000241074">
    <property type="component" value="Chromosome"/>
</dbReference>
<dbReference type="SUPFAM" id="SSF52833">
    <property type="entry name" value="Thioredoxin-like"/>
    <property type="match status" value="1"/>
</dbReference>
<accession>A0A2P1PPK3</accession>
<dbReference type="SUPFAM" id="SSF48208">
    <property type="entry name" value="Six-hairpin glycosidases"/>
    <property type="match status" value="1"/>
</dbReference>
<dbReference type="AlphaFoldDB" id="A0A2P1PPK3"/>
<feature type="domain" description="Spermatogenesis-associated protein 20-like TRX" evidence="1">
    <location>
        <begin position="56"/>
        <end position="149"/>
    </location>
</feature>
<dbReference type="GO" id="GO:0005975">
    <property type="term" value="P:carbohydrate metabolic process"/>
    <property type="evidence" value="ECO:0007669"/>
    <property type="project" value="InterPro"/>
</dbReference>
<name>A0A2P1PPK3_9GAMM</name>
<dbReference type="PANTHER" id="PTHR42899:SF1">
    <property type="entry name" value="SPERMATOGENESIS-ASSOCIATED PROTEIN 20"/>
    <property type="match status" value="1"/>
</dbReference>
<dbReference type="InterPro" id="IPR004879">
    <property type="entry name" value="Ssp411-like_TRX"/>
</dbReference>
<dbReference type="Gene3D" id="3.40.30.10">
    <property type="entry name" value="Glutaredoxin"/>
    <property type="match status" value="1"/>
</dbReference>
<organism evidence="2 3">
    <name type="scientific">Ahniella affigens</name>
    <dbReference type="NCBI Taxonomy" id="2021234"/>
    <lineage>
        <taxon>Bacteria</taxon>
        <taxon>Pseudomonadati</taxon>
        <taxon>Pseudomonadota</taxon>
        <taxon>Gammaproteobacteria</taxon>
        <taxon>Lysobacterales</taxon>
        <taxon>Rhodanobacteraceae</taxon>
        <taxon>Ahniella</taxon>
    </lineage>
</organism>
<evidence type="ECO:0000259" key="1">
    <source>
        <dbReference type="Pfam" id="PF03190"/>
    </source>
</evidence>
<dbReference type="InterPro" id="IPR008928">
    <property type="entry name" value="6-hairpin_glycosidase_sf"/>
</dbReference>
<dbReference type="OrthoDB" id="195735at2"/>
<reference evidence="2 3" key="2">
    <citation type="submission" date="2018-03" db="EMBL/GenBank/DDBJ databases">
        <authorList>
            <person name="Keele B.F."/>
        </authorList>
    </citation>
    <scope>NUCLEOTIDE SEQUENCE [LARGE SCALE GENOMIC DNA]</scope>
    <source>
        <strain evidence="2 3">D13</strain>
    </source>
</reference>
<dbReference type="PANTHER" id="PTHR42899">
    <property type="entry name" value="SPERMATOGENESIS-ASSOCIATED PROTEIN 20"/>
    <property type="match status" value="1"/>
</dbReference>
<dbReference type="InterPro" id="IPR024705">
    <property type="entry name" value="Ssp411"/>
</dbReference>
<dbReference type="KEGG" id="xba:C7S18_05930"/>
<sequence>MRQLAVARIHWASCLGYRMICLGAPMSTHSQPFHLRLFGLIASLLVVACSVAEAATKTAVPWQRDDHLAFKQAKAENRFVLLYLEAVWCHWCHVMDAETYADPKVQALITDHFVPLRIDQDRRPDLATRYRDYGWPATIVFAADGTEIVKRQGFMAPANFTRLLQSIVADPSPERLAGIGEEAGEPVRSDLSAELRQELLRRHRDSFDPKHGGLNASQKYLDRDQVEYALAHSDLEPERRIAETSLTGARELLDPVWGGVYQYSTGGDWDHPHFEKLTRIQAEYLRVYSLGCAMWQRAADCQVATRILDYMNAFLRGPNSAFGVSQDADLVPGQHSSSYFDGDDAARRALGVPKIDAHQYAAENGLMLEALALRAAWLCDAQAAEQAEALGAWLLKARKLKQGGFRHDAADQAGPFLADTLAAGRGMLALYQLTAERRWLDEAESAGDFILAHFAAPSGFYAAQPGQTPIPPAVQLDEVLAVGRFLNLLSHYTGETKHAAGAAHALTFLAQPKIATSRLTDAGILLLDDQRQRPPLHVVVVGSKQDAGARALFQTLSRIAEPYKRQEWWDPTGGKLRHHDVQYPKLKKPAAFVCTEKTCSVPLFTPLQVIDYLKN</sequence>
<gene>
    <name evidence="2" type="ORF">C7S18_05930</name>
</gene>
<reference evidence="2 3" key="1">
    <citation type="submission" date="2018-03" db="EMBL/GenBank/DDBJ databases">
        <title>Ahniella affigens gen. nov., sp. nov., a gammaproteobacterium isolated from sandy soil near a stream.</title>
        <authorList>
            <person name="Ko Y."/>
            <person name="Kim J.-H."/>
        </authorList>
    </citation>
    <scope>NUCLEOTIDE SEQUENCE [LARGE SCALE GENOMIC DNA]</scope>
    <source>
        <strain evidence="2 3">D13</strain>
    </source>
</reference>
<dbReference type="PIRSF" id="PIRSF006402">
    <property type="entry name" value="UCP006402_thioredoxin"/>
    <property type="match status" value="1"/>
</dbReference>
<evidence type="ECO:0000313" key="2">
    <source>
        <dbReference type="EMBL" id="AVP96764.1"/>
    </source>
</evidence>
<proteinExistence type="predicted"/>
<dbReference type="EMBL" id="CP027860">
    <property type="protein sequence ID" value="AVP96764.1"/>
    <property type="molecule type" value="Genomic_DNA"/>
</dbReference>
<keyword evidence="3" id="KW-1185">Reference proteome</keyword>